<dbReference type="EMBL" id="JASCZI010211568">
    <property type="protein sequence ID" value="MED6194517.1"/>
    <property type="molecule type" value="Genomic_DNA"/>
</dbReference>
<feature type="transmembrane region" description="Helical" evidence="10">
    <location>
        <begin position="329"/>
        <end position="347"/>
    </location>
</feature>
<dbReference type="Pfam" id="PF23256">
    <property type="entry name" value="CHX17_2nd"/>
    <property type="match status" value="1"/>
</dbReference>
<keyword evidence="2" id="KW-0813">Transport</keyword>
<keyword evidence="15" id="KW-1185">Reference proteome</keyword>
<dbReference type="InterPro" id="IPR057290">
    <property type="entry name" value="CHX17_C"/>
</dbReference>
<evidence type="ECO:0000256" key="4">
    <source>
        <dbReference type="ARBA" id="ARBA00022692"/>
    </source>
</evidence>
<feature type="transmembrane region" description="Helical" evidence="10">
    <location>
        <begin position="359"/>
        <end position="377"/>
    </location>
</feature>
<evidence type="ECO:0000259" key="13">
    <source>
        <dbReference type="Pfam" id="PF23259"/>
    </source>
</evidence>
<keyword evidence="8 10" id="KW-0472">Membrane</keyword>
<evidence type="ECO:0000256" key="9">
    <source>
        <dbReference type="ARBA" id="ARBA00038341"/>
    </source>
</evidence>
<comment type="similarity">
    <text evidence="9">Belongs to the monovalent cation:proton antiporter 2 (CPA2) transporter (TC 2.A.37) family. CHX (TC 2.A.37.4) subfamily.</text>
</comment>
<reference evidence="14 15" key="1">
    <citation type="journal article" date="2023" name="Plants (Basel)">
        <title>Bridging the Gap: Combining Genomics and Transcriptomics Approaches to Understand Stylosanthes scabra, an Orphan Legume from the Brazilian Caatinga.</title>
        <authorList>
            <person name="Ferreira-Neto J.R.C."/>
            <person name="da Silva M.D."/>
            <person name="Binneck E."/>
            <person name="de Melo N.F."/>
            <person name="da Silva R.H."/>
            <person name="de Melo A.L.T.M."/>
            <person name="Pandolfi V."/>
            <person name="Bustamante F.O."/>
            <person name="Brasileiro-Vidal A.C."/>
            <person name="Benko-Iseppon A.M."/>
        </authorList>
    </citation>
    <scope>NUCLEOTIDE SEQUENCE [LARGE SCALE GENOMIC DNA]</scope>
    <source>
        <tissue evidence="14">Leaves</tissue>
    </source>
</reference>
<keyword evidence="5" id="KW-0630">Potassium</keyword>
<evidence type="ECO:0000313" key="15">
    <source>
        <dbReference type="Proteomes" id="UP001341840"/>
    </source>
</evidence>
<protein>
    <recommendedName>
        <fullName evidence="16">Cation/H+ exchanger domain-containing protein</fullName>
    </recommendedName>
</protein>
<evidence type="ECO:0000259" key="11">
    <source>
        <dbReference type="Pfam" id="PF00999"/>
    </source>
</evidence>
<feature type="transmembrane region" description="Helical" evidence="10">
    <location>
        <begin position="242"/>
        <end position="259"/>
    </location>
</feature>
<dbReference type="InterPro" id="IPR050794">
    <property type="entry name" value="CPA2_transporter"/>
</dbReference>
<dbReference type="PANTHER" id="PTHR32468">
    <property type="entry name" value="CATION/H + ANTIPORTER"/>
    <property type="match status" value="1"/>
</dbReference>
<proteinExistence type="inferred from homology"/>
<comment type="caution">
    <text evidence="14">The sequence shown here is derived from an EMBL/GenBank/DDBJ whole genome shotgun (WGS) entry which is preliminary data.</text>
</comment>
<dbReference type="InterPro" id="IPR038770">
    <property type="entry name" value="Na+/solute_symporter_sf"/>
</dbReference>
<dbReference type="Gene3D" id="1.20.1530.20">
    <property type="match status" value="1"/>
</dbReference>
<keyword evidence="4 10" id="KW-0812">Transmembrane</keyword>
<feature type="transmembrane region" description="Helical" evidence="10">
    <location>
        <begin position="45"/>
        <end position="68"/>
    </location>
</feature>
<feature type="transmembrane region" description="Helical" evidence="10">
    <location>
        <begin position="80"/>
        <end position="101"/>
    </location>
</feature>
<feature type="transmembrane region" description="Helical" evidence="10">
    <location>
        <begin position="107"/>
        <end position="129"/>
    </location>
</feature>
<evidence type="ECO:0000256" key="7">
    <source>
        <dbReference type="ARBA" id="ARBA00023065"/>
    </source>
</evidence>
<accession>A0ABU6XA30</accession>
<evidence type="ECO:0000256" key="6">
    <source>
        <dbReference type="ARBA" id="ARBA00022989"/>
    </source>
</evidence>
<evidence type="ECO:0000313" key="14">
    <source>
        <dbReference type="EMBL" id="MED6194517.1"/>
    </source>
</evidence>
<dbReference type="Pfam" id="PF23259">
    <property type="entry name" value="CHX17_C"/>
    <property type="match status" value="1"/>
</dbReference>
<feature type="domain" description="Cation/H(+) antiporter C-terminal" evidence="13">
    <location>
        <begin position="639"/>
        <end position="785"/>
    </location>
</feature>
<evidence type="ECO:0000259" key="12">
    <source>
        <dbReference type="Pfam" id="PF23256"/>
    </source>
</evidence>
<evidence type="ECO:0000256" key="10">
    <source>
        <dbReference type="SAM" id="Phobius"/>
    </source>
</evidence>
<feature type="transmembrane region" description="Helical" evidence="10">
    <location>
        <begin position="389"/>
        <end position="408"/>
    </location>
</feature>
<dbReference type="InterPro" id="IPR057291">
    <property type="entry name" value="CHX17_2nd"/>
</dbReference>
<evidence type="ECO:0000256" key="1">
    <source>
        <dbReference type="ARBA" id="ARBA00004141"/>
    </source>
</evidence>
<evidence type="ECO:0000256" key="2">
    <source>
        <dbReference type="ARBA" id="ARBA00022448"/>
    </source>
</evidence>
<feature type="transmembrane region" description="Helical" evidence="10">
    <location>
        <begin position="178"/>
        <end position="198"/>
    </location>
</feature>
<gene>
    <name evidence="14" type="ORF">PIB30_029426</name>
</gene>
<feature type="domain" description="Cation/H+ exchanger transmembrane" evidence="11">
    <location>
        <begin position="60"/>
        <end position="434"/>
    </location>
</feature>
<feature type="transmembrane region" description="Helical" evidence="10">
    <location>
        <begin position="420"/>
        <end position="443"/>
    </location>
</feature>
<sequence>MNTATLNATTTSYGHVSNKTLWMCEQFSRSARSGGIFFGDNPLSYTMPVLVLQSSVVGLVTTTLKILFTPLGQSSFVPQMLGGLALGPSILGRISAVRKYVFPPRTFYVSETIAFFGSMMFMFLIGVKIDLMSLMRTGRKTWVIALLSFAIPIILTLVAAIILRRLFLLPQENLYNSIFYISFFLSSCSFHSTASHLADLKLLNSEIGRLSVSSSMISGTISGVLATSLFSHHSLSKDVSSFRMMISFLLLVAFIVFVCRPIMMWMIRRTPEGKPVRESYIILIFLMLLLCALFSELIGEHFIIGPILLGLAVPDGPPLGSALSEKLDGLVSAVFLPLYFLFSGTRFNSFVLEATSFSVVQVLAISSFFGKVLGAMLPSLFCKMSLTDSLSLGLIMSAQGITQLLYLQSSLYLNIIDTQTYGNVVISIIWLTGATLPLVKFLYDPSKRYLAINRRRTIEHASPDVELLLMACLHNEENTPSMINILDMSNPSEQRPICFYVLHLIQLTGRATPLFIDHQSSSNKSSSLYSSHSQRMINAFRSYEQQNQGKLVVNLFTSISPYETMHDEVCMQAAERRVSLLIVPFHKRWSSNGVVTESTHSIRAFNRQLLRTAPCSVAILVERGTLNRNNPLTSVSFYSVVVVFIEGSDDRESLVYAMRMADHPNVSVTVVRLIEPRRKSRNLMMRDIDGDLIHRFKVEYCIQIKRHDYREEVARDSVEMINVLKSFDGCFDLIMVGRRHANREFSSLFNGMNEWNEYPELGVVGDMLVSSDSTYNGSVMVVQQQILGFSGGGGGCYGGGSGGGHHGGYHHPDFHPDFHHLRQERPLNIPEVPRDTRVWPMV</sequence>
<organism evidence="14 15">
    <name type="scientific">Stylosanthes scabra</name>
    <dbReference type="NCBI Taxonomy" id="79078"/>
    <lineage>
        <taxon>Eukaryota</taxon>
        <taxon>Viridiplantae</taxon>
        <taxon>Streptophyta</taxon>
        <taxon>Embryophyta</taxon>
        <taxon>Tracheophyta</taxon>
        <taxon>Spermatophyta</taxon>
        <taxon>Magnoliopsida</taxon>
        <taxon>eudicotyledons</taxon>
        <taxon>Gunneridae</taxon>
        <taxon>Pentapetalae</taxon>
        <taxon>rosids</taxon>
        <taxon>fabids</taxon>
        <taxon>Fabales</taxon>
        <taxon>Fabaceae</taxon>
        <taxon>Papilionoideae</taxon>
        <taxon>50 kb inversion clade</taxon>
        <taxon>dalbergioids sensu lato</taxon>
        <taxon>Dalbergieae</taxon>
        <taxon>Pterocarpus clade</taxon>
        <taxon>Stylosanthes</taxon>
    </lineage>
</organism>
<feature type="transmembrane region" description="Helical" evidence="10">
    <location>
        <begin position="210"/>
        <end position="230"/>
    </location>
</feature>
<feature type="transmembrane region" description="Helical" evidence="10">
    <location>
        <begin position="280"/>
        <end position="309"/>
    </location>
</feature>
<dbReference type="InterPro" id="IPR006153">
    <property type="entry name" value="Cation/H_exchanger_TM"/>
</dbReference>
<keyword evidence="3" id="KW-0633">Potassium transport</keyword>
<name>A0ABU6XA30_9FABA</name>
<evidence type="ECO:0008006" key="16">
    <source>
        <dbReference type="Google" id="ProtNLM"/>
    </source>
</evidence>
<comment type="subcellular location">
    <subcellularLocation>
        <location evidence="1">Membrane</location>
        <topology evidence="1">Multi-pass membrane protein</topology>
    </subcellularLocation>
</comment>
<keyword evidence="7" id="KW-0406">Ion transport</keyword>
<keyword evidence="6 10" id="KW-1133">Transmembrane helix</keyword>
<dbReference type="Pfam" id="PF00999">
    <property type="entry name" value="Na_H_Exchanger"/>
    <property type="match status" value="1"/>
</dbReference>
<dbReference type="Proteomes" id="UP001341840">
    <property type="component" value="Unassembled WGS sequence"/>
</dbReference>
<evidence type="ECO:0000256" key="8">
    <source>
        <dbReference type="ARBA" id="ARBA00023136"/>
    </source>
</evidence>
<dbReference type="PANTHER" id="PTHR32468:SF66">
    <property type="entry name" value="CATION_H+ EXCHANGER DOMAIN-CONTAINING PROTEIN"/>
    <property type="match status" value="1"/>
</dbReference>
<feature type="domain" description="Cation/H(+) antiporter central" evidence="12">
    <location>
        <begin position="495"/>
        <end position="625"/>
    </location>
</feature>
<feature type="transmembrane region" description="Helical" evidence="10">
    <location>
        <begin position="141"/>
        <end position="163"/>
    </location>
</feature>
<evidence type="ECO:0000256" key="3">
    <source>
        <dbReference type="ARBA" id="ARBA00022538"/>
    </source>
</evidence>
<evidence type="ECO:0000256" key="5">
    <source>
        <dbReference type="ARBA" id="ARBA00022958"/>
    </source>
</evidence>